<evidence type="ECO:0000313" key="2">
    <source>
        <dbReference type="EMBL" id="MCR0981957.1"/>
    </source>
</evidence>
<proteinExistence type="predicted"/>
<feature type="transmembrane region" description="Helical" evidence="1">
    <location>
        <begin position="20"/>
        <end position="41"/>
    </location>
</feature>
<keyword evidence="1" id="KW-1133">Transmembrane helix</keyword>
<evidence type="ECO:0000313" key="3">
    <source>
        <dbReference type="Proteomes" id="UP001524642"/>
    </source>
</evidence>
<keyword evidence="1" id="KW-0812">Transmembrane</keyword>
<organism evidence="2 3">
    <name type="scientific">Roseomonas populi</name>
    <dbReference type="NCBI Taxonomy" id="3121582"/>
    <lineage>
        <taxon>Bacteria</taxon>
        <taxon>Pseudomonadati</taxon>
        <taxon>Pseudomonadota</taxon>
        <taxon>Alphaproteobacteria</taxon>
        <taxon>Acetobacterales</taxon>
        <taxon>Roseomonadaceae</taxon>
        <taxon>Roseomonas</taxon>
    </lineage>
</organism>
<dbReference type="RefSeq" id="WP_257715628.1">
    <property type="nucleotide sequence ID" value="NZ_JANJOU010000004.1"/>
</dbReference>
<reference evidence="2 3" key="1">
    <citation type="submission" date="2022-06" db="EMBL/GenBank/DDBJ databases">
        <title>Roseomonas CN29.</title>
        <authorList>
            <person name="Cheng Y."/>
            <person name="He X."/>
        </authorList>
    </citation>
    <scope>NUCLEOTIDE SEQUENCE [LARGE SCALE GENOMIC DNA]</scope>
    <source>
        <strain evidence="2 3">CN29</strain>
    </source>
</reference>
<keyword evidence="3" id="KW-1185">Reference proteome</keyword>
<sequence>MHTALYSSLHTLRGPNLSLSLLALALVVTLLVMEHVVEWPFPLYRETR</sequence>
<name>A0ABT1X1I1_9PROT</name>
<keyword evidence="1" id="KW-0472">Membrane</keyword>
<dbReference type="EMBL" id="JANJOU010000004">
    <property type="protein sequence ID" value="MCR0981957.1"/>
    <property type="molecule type" value="Genomic_DNA"/>
</dbReference>
<dbReference type="Proteomes" id="UP001524642">
    <property type="component" value="Unassembled WGS sequence"/>
</dbReference>
<gene>
    <name evidence="2" type="ORF">NRP21_07840</name>
</gene>
<protein>
    <submittedName>
        <fullName evidence="2">Uncharacterized protein</fullName>
    </submittedName>
</protein>
<comment type="caution">
    <text evidence="2">The sequence shown here is derived from an EMBL/GenBank/DDBJ whole genome shotgun (WGS) entry which is preliminary data.</text>
</comment>
<accession>A0ABT1X1I1</accession>
<evidence type="ECO:0000256" key="1">
    <source>
        <dbReference type="SAM" id="Phobius"/>
    </source>
</evidence>